<dbReference type="InterPro" id="IPR011262">
    <property type="entry name" value="DNA-dir_RNA_pol_insert"/>
</dbReference>
<dbReference type="GO" id="GO:0005737">
    <property type="term" value="C:cytoplasm"/>
    <property type="evidence" value="ECO:0007669"/>
    <property type="project" value="UniProtKB-SubCell"/>
</dbReference>
<feature type="domain" description="4Fe-4S ferredoxin-type" evidence="6">
    <location>
        <begin position="161"/>
        <end position="189"/>
    </location>
</feature>
<dbReference type="Pfam" id="PF01000">
    <property type="entry name" value="RNA_pol_A_bac"/>
    <property type="match status" value="1"/>
</dbReference>
<evidence type="ECO:0000256" key="2">
    <source>
        <dbReference type="ARBA" id="ARBA00022490"/>
    </source>
</evidence>
<reference evidence="7" key="1">
    <citation type="submission" date="2016-12" db="EMBL/GenBank/DDBJ databases">
        <title>Discovery of methanogenic haloarchaea.</title>
        <authorList>
            <person name="Sorokin D.Y."/>
            <person name="Makarova K.S."/>
            <person name="Abbas B."/>
            <person name="Ferrer M."/>
            <person name="Golyshin P.N."/>
        </authorList>
    </citation>
    <scope>NUCLEOTIDE SEQUENCE [LARGE SCALE GENOMIC DNA]</scope>
    <source>
        <strain evidence="7">HMET1</strain>
    </source>
</reference>
<keyword evidence="5" id="KW-0003">3Fe-4S</keyword>
<dbReference type="Proteomes" id="UP000185744">
    <property type="component" value="Unassembled WGS sequence"/>
</dbReference>
<keyword evidence="5" id="KW-0408">Iron</keyword>
<evidence type="ECO:0000313" key="8">
    <source>
        <dbReference type="Proteomes" id="UP000185744"/>
    </source>
</evidence>
<dbReference type="InterPro" id="IPR001514">
    <property type="entry name" value="DNA-dir_RNA_pol_30-40kDasu_CS"/>
</dbReference>
<dbReference type="Pfam" id="PF01193">
    <property type="entry name" value="RNA_pol_L"/>
    <property type="match status" value="1"/>
</dbReference>
<gene>
    <name evidence="5" type="primary">rpo3</name>
    <name evidence="5" type="synonym">rpoD</name>
    <name evidence="7" type="ORF">BTN85_1419</name>
</gene>
<dbReference type="InterPro" id="IPR022842">
    <property type="entry name" value="RNAP_Rpo3/Rpb3/RPAC1"/>
</dbReference>
<protein>
    <recommendedName>
        <fullName evidence="5">DNA-directed RNA polymerase subunit Rpo3</fullName>
        <ecNumber evidence="5">2.7.7.6</ecNumber>
    </recommendedName>
    <alternativeName>
        <fullName evidence="5">DNA-directed RNA polymerase subunit D</fullName>
    </alternativeName>
</protein>
<dbReference type="GO" id="GO:0000428">
    <property type="term" value="C:DNA-directed RNA polymerase complex"/>
    <property type="evidence" value="ECO:0007669"/>
    <property type="project" value="UniProtKB-KW"/>
</dbReference>
<dbReference type="SUPFAM" id="SSF55257">
    <property type="entry name" value="RBP11-like subunits of RNA polymerase"/>
    <property type="match status" value="1"/>
</dbReference>
<dbReference type="PROSITE" id="PS00446">
    <property type="entry name" value="RNA_POL_D_30KD"/>
    <property type="match status" value="1"/>
</dbReference>
<dbReference type="InterPro" id="IPR011263">
    <property type="entry name" value="DNA-dir_RNA_pol_RpoA/D/Rpb3"/>
</dbReference>
<dbReference type="GO" id="GO:0003899">
    <property type="term" value="F:DNA-directed RNA polymerase activity"/>
    <property type="evidence" value="ECO:0007669"/>
    <property type="project" value="UniProtKB-UniRule"/>
</dbReference>
<accession>A0A1Q6DX24</accession>
<comment type="cofactor">
    <cofactor evidence="5">
        <name>[3Fe-4S] cluster</name>
        <dbReference type="ChEBI" id="CHEBI:21137"/>
    </cofactor>
    <text evidence="5">Binds 1 [3Fe-4S] cluster.</text>
</comment>
<dbReference type="STRING" id="1903181.BTN85_1419"/>
<comment type="similarity">
    <text evidence="4 5">Belongs to the archaeal Rpo3/eukaryotic RPB3 RNA polymerase subunit family.</text>
</comment>
<comment type="caution">
    <text evidence="7">The sequence shown here is derived from an EMBL/GenBank/DDBJ whole genome shotgun (WGS) entry which is preliminary data.</text>
</comment>
<comment type="function">
    <text evidence="5">DNA-dependent RNA polymerase (RNAP) catalyzes the transcription of DNA into RNA using the four ribonucleoside triphosphates as substrates.</text>
</comment>
<dbReference type="GO" id="GO:0016491">
    <property type="term" value="F:oxidoreductase activity"/>
    <property type="evidence" value="ECO:0007669"/>
    <property type="project" value="UniProtKB-ARBA"/>
</dbReference>
<comment type="catalytic activity">
    <reaction evidence="5">
        <text>RNA(n) + a ribonucleoside 5'-triphosphate = RNA(n+1) + diphosphate</text>
        <dbReference type="Rhea" id="RHEA:21248"/>
        <dbReference type="Rhea" id="RHEA-COMP:14527"/>
        <dbReference type="Rhea" id="RHEA-COMP:17342"/>
        <dbReference type="ChEBI" id="CHEBI:33019"/>
        <dbReference type="ChEBI" id="CHEBI:61557"/>
        <dbReference type="ChEBI" id="CHEBI:140395"/>
        <dbReference type="EC" id="2.7.7.6"/>
    </reaction>
</comment>
<evidence type="ECO:0000313" key="7">
    <source>
        <dbReference type="EMBL" id="OKY78915.1"/>
    </source>
</evidence>
<evidence type="ECO:0000256" key="3">
    <source>
        <dbReference type="ARBA" id="ARBA00023163"/>
    </source>
</evidence>
<evidence type="ECO:0000259" key="6">
    <source>
        <dbReference type="PROSITE" id="PS51379"/>
    </source>
</evidence>
<dbReference type="InterPro" id="IPR017896">
    <property type="entry name" value="4Fe4S_Fe-S-bd"/>
</dbReference>
<dbReference type="PROSITE" id="PS51379">
    <property type="entry name" value="4FE4S_FER_2"/>
    <property type="match status" value="2"/>
</dbReference>
<dbReference type="GO" id="GO:0046983">
    <property type="term" value="F:protein dimerization activity"/>
    <property type="evidence" value="ECO:0007669"/>
    <property type="project" value="InterPro"/>
</dbReference>
<dbReference type="FunCoup" id="A0A1Q6DX24">
    <property type="interactions" value="56"/>
</dbReference>
<evidence type="ECO:0000256" key="4">
    <source>
        <dbReference type="ARBA" id="ARBA00025804"/>
    </source>
</evidence>
<dbReference type="Pfam" id="PF00037">
    <property type="entry name" value="Fer4"/>
    <property type="match status" value="2"/>
</dbReference>
<keyword evidence="5" id="KW-0808">Transferase</keyword>
<dbReference type="GO" id="GO:0051538">
    <property type="term" value="F:3 iron, 4 sulfur cluster binding"/>
    <property type="evidence" value="ECO:0007669"/>
    <property type="project" value="UniProtKB-KW"/>
</dbReference>
<dbReference type="InterPro" id="IPR017900">
    <property type="entry name" value="4Fe4S_Fe_S_CS"/>
</dbReference>
<name>A0A1Q6DX24_METT1</name>
<keyword evidence="5" id="KW-0411">Iron-sulfur</keyword>
<dbReference type="CDD" id="cd07030">
    <property type="entry name" value="RNAP_D"/>
    <property type="match status" value="1"/>
</dbReference>
<keyword evidence="1 5" id="KW-0240">DNA-directed RNA polymerase</keyword>
<dbReference type="NCBIfam" id="NF001988">
    <property type="entry name" value="PRK00783.1"/>
    <property type="match status" value="1"/>
</dbReference>
<dbReference type="InterPro" id="IPR050518">
    <property type="entry name" value="Rpo3/RPB3_RNA_Pol_subunit"/>
</dbReference>
<dbReference type="HAMAP" id="MF_00320">
    <property type="entry name" value="RNApol_arch_Rpo3"/>
    <property type="match status" value="1"/>
</dbReference>
<dbReference type="EC" id="2.7.7.6" evidence="5"/>
<feature type="binding site" evidence="5">
    <location>
        <position position="206"/>
    </location>
    <ligand>
        <name>[3Fe-4S] cluster</name>
        <dbReference type="ChEBI" id="CHEBI:21137"/>
    </ligand>
</feature>
<dbReference type="PANTHER" id="PTHR11800:SF2">
    <property type="entry name" value="DNA-DIRECTED RNA POLYMERASE II SUBUNIT RPB3"/>
    <property type="match status" value="1"/>
</dbReference>
<comment type="subunit">
    <text evidence="5">Part of the RNA polymerase complex.</text>
</comment>
<keyword evidence="8" id="KW-1185">Reference proteome</keyword>
<proteinExistence type="inferred from homology"/>
<feature type="binding site" evidence="5">
    <location>
        <position position="200"/>
    </location>
    <ligand>
        <name>[3Fe-4S] cluster</name>
        <dbReference type="ChEBI" id="CHEBI:21137"/>
    </ligand>
</feature>
<dbReference type="Gene3D" id="3.30.1360.10">
    <property type="entry name" value="RNA polymerase, RBP11-like subunit"/>
    <property type="match status" value="1"/>
</dbReference>
<dbReference type="PROSITE" id="PS00198">
    <property type="entry name" value="4FE4S_FER_1"/>
    <property type="match status" value="1"/>
</dbReference>
<dbReference type="Gene3D" id="3.30.70.3110">
    <property type="match status" value="1"/>
</dbReference>
<dbReference type="GO" id="GO:0046872">
    <property type="term" value="F:metal ion binding"/>
    <property type="evidence" value="ECO:0007669"/>
    <property type="project" value="UniProtKB-KW"/>
</dbReference>
<comment type="subcellular location">
    <subcellularLocation>
        <location evidence="5">Cytoplasm</location>
    </subcellularLocation>
</comment>
<dbReference type="GO" id="GO:0003677">
    <property type="term" value="F:DNA binding"/>
    <property type="evidence" value="ECO:0007669"/>
    <property type="project" value="UniProtKB-UniRule"/>
</dbReference>
<feature type="domain" description="4Fe-4S ferredoxin-type" evidence="6">
    <location>
        <begin position="190"/>
        <end position="220"/>
    </location>
</feature>
<dbReference type="GO" id="GO:0006351">
    <property type="term" value="P:DNA-templated transcription"/>
    <property type="evidence" value="ECO:0007669"/>
    <property type="project" value="UniProtKB-UniRule"/>
</dbReference>
<evidence type="ECO:0000256" key="1">
    <source>
        <dbReference type="ARBA" id="ARBA00022478"/>
    </source>
</evidence>
<organism evidence="7 8">
    <name type="scientific">Methanohalarchaeum thermophilum</name>
    <dbReference type="NCBI Taxonomy" id="1903181"/>
    <lineage>
        <taxon>Archaea</taxon>
        <taxon>Methanobacteriati</taxon>
        <taxon>Methanobacteriota</taxon>
        <taxon>Methanonatronarchaeia</taxon>
        <taxon>Methanonatronarchaeales</taxon>
        <taxon>Methanonatronarchaeaceae</taxon>
        <taxon>Candidatus Methanohalarchaeum</taxon>
    </lineage>
</organism>
<dbReference type="SUPFAM" id="SSF56553">
    <property type="entry name" value="Insert subdomain of RNA polymerase alpha subunit"/>
    <property type="match status" value="1"/>
</dbReference>
<dbReference type="EMBL" id="MSDW01000001">
    <property type="protein sequence ID" value="OKY78915.1"/>
    <property type="molecule type" value="Genomic_DNA"/>
</dbReference>
<keyword evidence="5" id="KW-0479">Metal-binding</keyword>
<dbReference type="PANTHER" id="PTHR11800">
    <property type="entry name" value="DNA-DIRECTED RNA POLYMERASE"/>
    <property type="match status" value="1"/>
</dbReference>
<evidence type="ECO:0000256" key="5">
    <source>
        <dbReference type="HAMAP-Rule" id="MF_00320"/>
    </source>
</evidence>
<sequence>MKTEIRETSSQNTEFLLKEANQAKANALRRTLISEVPSLAIEDVKVYENSSVLFDEILALRLGLIPLKTELNEFKLPEECQCNGEGCSACQTTISLGGEGENILYSSDLQTGEGIEVPIKDIPIVKLVEGQEVILEAKAQLGTGKKHSKWQPVVACSYKTYPIQEISEQCNQCGECVETCPRNVYKIEDNELKTPNQEKCMQCEQCVEECPQNAITITDDKTKYIFTFETDQSLTPKQILQQGTKQIKQKLQEFKQKLNQQT</sequence>
<dbReference type="InterPro" id="IPR036643">
    <property type="entry name" value="RNApol_insert_sf"/>
</dbReference>
<keyword evidence="5" id="KW-0548">Nucleotidyltransferase</keyword>
<dbReference type="InterPro" id="IPR036603">
    <property type="entry name" value="RBP11-like"/>
</dbReference>
<dbReference type="SMART" id="SM00662">
    <property type="entry name" value="RPOLD"/>
    <property type="match status" value="1"/>
</dbReference>
<dbReference type="AlphaFoldDB" id="A0A1Q6DX24"/>
<keyword evidence="2 5" id="KW-0963">Cytoplasm</keyword>
<dbReference type="Gene3D" id="2.170.120.12">
    <property type="entry name" value="DNA-directed RNA polymerase, insert domain"/>
    <property type="match status" value="1"/>
</dbReference>
<feature type="binding site" evidence="5">
    <location>
        <position position="203"/>
    </location>
    <ligand>
        <name>[3Fe-4S] cluster</name>
        <dbReference type="ChEBI" id="CHEBI:21137"/>
    </ligand>
</feature>
<keyword evidence="3 5" id="KW-0804">Transcription</keyword>
<dbReference type="InParanoid" id="A0A1Q6DX24"/>